<dbReference type="RefSeq" id="WP_245700625.1">
    <property type="nucleotide sequence ID" value="NZ_FNHE01000013.1"/>
</dbReference>
<keyword evidence="3" id="KW-1185">Reference proteome</keyword>
<dbReference type="Gene3D" id="3.40.50.1000">
    <property type="entry name" value="HAD superfamily/HAD-like"/>
    <property type="match status" value="1"/>
</dbReference>
<sequence>MARSLLVTLDLFSALIDSRTGGSAALARITGGPGERLYDVWDAANKASQRDLATWVPFAEHCRRALTAAYAEVGIARDPDADTGRLLDSVGGWPLWPDVPEGVPALAARARVGVLSNVDDAVFARTRVAPLVDDADVLTSERLRAYKPAPEIYLRARERAGGRLVHVATSARDVRGALAAGIDVVRLRRPGHRLDPEGATPQVEAADLPEVARLLG</sequence>
<evidence type="ECO:0000256" key="1">
    <source>
        <dbReference type="ARBA" id="ARBA00022801"/>
    </source>
</evidence>
<dbReference type="InterPro" id="IPR036412">
    <property type="entry name" value="HAD-like_sf"/>
</dbReference>
<organism evidence="2 3">
    <name type="scientific">Geodermatophilus siccatus</name>
    <dbReference type="NCBI Taxonomy" id="1137991"/>
    <lineage>
        <taxon>Bacteria</taxon>
        <taxon>Bacillati</taxon>
        <taxon>Actinomycetota</taxon>
        <taxon>Actinomycetes</taxon>
        <taxon>Geodermatophilales</taxon>
        <taxon>Geodermatophilaceae</taxon>
        <taxon>Geodermatophilus</taxon>
    </lineage>
</organism>
<gene>
    <name evidence="2" type="ORF">SAMN05660642_04193</name>
</gene>
<dbReference type="InterPro" id="IPR023214">
    <property type="entry name" value="HAD_sf"/>
</dbReference>
<evidence type="ECO:0000313" key="2">
    <source>
        <dbReference type="EMBL" id="SDN16449.1"/>
    </source>
</evidence>
<dbReference type="EMBL" id="FNHE01000013">
    <property type="protein sequence ID" value="SDN16449.1"/>
    <property type="molecule type" value="Genomic_DNA"/>
</dbReference>
<dbReference type="Gene3D" id="1.10.150.240">
    <property type="entry name" value="Putative phosphatase, domain 2"/>
    <property type="match status" value="1"/>
</dbReference>
<dbReference type="STRING" id="1137991.SAMN05660642_04193"/>
<name>A0A1G9Z520_9ACTN</name>
<dbReference type="GO" id="GO:0016787">
    <property type="term" value="F:hydrolase activity"/>
    <property type="evidence" value="ECO:0007669"/>
    <property type="project" value="UniProtKB-KW"/>
</dbReference>
<proteinExistence type="predicted"/>
<dbReference type="InterPro" id="IPR023198">
    <property type="entry name" value="PGP-like_dom2"/>
</dbReference>
<accession>A0A1G9Z520</accession>
<reference evidence="3" key="1">
    <citation type="submission" date="2016-10" db="EMBL/GenBank/DDBJ databases">
        <authorList>
            <person name="Varghese N."/>
            <person name="Submissions S."/>
        </authorList>
    </citation>
    <scope>NUCLEOTIDE SEQUENCE [LARGE SCALE GENOMIC DNA]</scope>
    <source>
        <strain evidence="3">DSM 45419</strain>
    </source>
</reference>
<evidence type="ECO:0000313" key="3">
    <source>
        <dbReference type="Proteomes" id="UP000198680"/>
    </source>
</evidence>
<dbReference type="PANTHER" id="PTHR43316:SF3">
    <property type="entry name" value="HALOACID DEHALOGENASE, TYPE II (AFU_ORTHOLOGUE AFUA_2G07750)-RELATED"/>
    <property type="match status" value="1"/>
</dbReference>
<dbReference type="InterPro" id="IPR051540">
    <property type="entry name" value="S-2-haloacid_dehalogenase"/>
</dbReference>
<dbReference type="Proteomes" id="UP000198680">
    <property type="component" value="Unassembled WGS sequence"/>
</dbReference>
<dbReference type="AlphaFoldDB" id="A0A1G9Z520"/>
<dbReference type="PANTHER" id="PTHR43316">
    <property type="entry name" value="HYDROLASE, HALOACID DELAHOGENASE-RELATED"/>
    <property type="match status" value="1"/>
</dbReference>
<keyword evidence="1" id="KW-0378">Hydrolase</keyword>
<protein>
    <submittedName>
        <fullName evidence="2">2-haloacid dehalogenase</fullName>
    </submittedName>
</protein>
<dbReference type="SUPFAM" id="SSF56784">
    <property type="entry name" value="HAD-like"/>
    <property type="match status" value="1"/>
</dbReference>